<gene>
    <name evidence="1" type="ORF">IMSHALPRED_001772</name>
</gene>
<name>A0A8H3J3Q0_9LECA</name>
<dbReference type="Proteomes" id="UP000664534">
    <property type="component" value="Unassembled WGS sequence"/>
</dbReference>
<organism evidence="1 2">
    <name type="scientific">Imshaugia aleurites</name>
    <dbReference type="NCBI Taxonomy" id="172621"/>
    <lineage>
        <taxon>Eukaryota</taxon>
        <taxon>Fungi</taxon>
        <taxon>Dikarya</taxon>
        <taxon>Ascomycota</taxon>
        <taxon>Pezizomycotina</taxon>
        <taxon>Lecanoromycetes</taxon>
        <taxon>OSLEUM clade</taxon>
        <taxon>Lecanoromycetidae</taxon>
        <taxon>Lecanorales</taxon>
        <taxon>Lecanorineae</taxon>
        <taxon>Parmeliaceae</taxon>
        <taxon>Imshaugia</taxon>
    </lineage>
</organism>
<keyword evidence="2" id="KW-1185">Reference proteome</keyword>
<proteinExistence type="predicted"/>
<dbReference type="AlphaFoldDB" id="A0A8H3J3Q0"/>
<dbReference type="GO" id="GO:0005975">
    <property type="term" value="P:carbohydrate metabolic process"/>
    <property type="evidence" value="ECO:0007669"/>
    <property type="project" value="InterPro"/>
</dbReference>
<dbReference type="GO" id="GO:0003824">
    <property type="term" value="F:catalytic activity"/>
    <property type="evidence" value="ECO:0007669"/>
    <property type="project" value="UniProtKB-ARBA"/>
</dbReference>
<sequence>MTIPTYAPNVSVNQPRYTFRLLTTTGSDTLANSGTGNPVHNTTGLLRSAFRPSDDACTYPLLIPASMMLAYHLNATAALLAAIRTTTSLSLAAETTALSASIAVPITDHAIVSDALSDPVLRSKYDCKLHGSIWL</sequence>
<accession>A0A8H3J3Q0</accession>
<evidence type="ECO:0000313" key="1">
    <source>
        <dbReference type="EMBL" id="CAF9940165.1"/>
    </source>
</evidence>
<dbReference type="SUPFAM" id="SSF48208">
    <property type="entry name" value="Six-hairpin glycosidases"/>
    <property type="match status" value="1"/>
</dbReference>
<dbReference type="OrthoDB" id="7771656at2759"/>
<dbReference type="Gene3D" id="1.50.10.10">
    <property type="match status" value="1"/>
</dbReference>
<reference evidence="1" key="1">
    <citation type="submission" date="2021-03" db="EMBL/GenBank/DDBJ databases">
        <authorList>
            <person name="Tagirdzhanova G."/>
        </authorList>
    </citation>
    <scope>NUCLEOTIDE SEQUENCE</scope>
</reference>
<dbReference type="InterPro" id="IPR012341">
    <property type="entry name" value="6hp_glycosidase-like_sf"/>
</dbReference>
<dbReference type="InterPro" id="IPR008928">
    <property type="entry name" value="6-hairpin_glycosidase_sf"/>
</dbReference>
<protein>
    <submittedName>
        <fullName evidence="1">Uncharacterized protein</fullName>
    </submittedName>
</protein>
<dbReference type="InterPro" id="IPR008313">
    <property type="entry name" value="GH125"/>
</dbReference>
<dbReference type="EMBL" id="CAJPDT010000128">
    <property type="protein sequence ID" value="CAF9940165.1"/>
    <property type="molecule type" value="Genomic_DNA"/>
</dbReference>
<dbReference type="Pfam" id="PF06824">
    <property type="entry name" value="Glyco_hydro_125"/>
    <property type="match status" value="1"/>
</dbReference>
<comment type="caution">
    <text evidence="1">The sequence shown here is derived from an EMBL/GenBank/DDBJ whole genome shotgun (WGS) entry which is preliminary data.</text>
</comment>
<dbReference type="PANTHER" id="PTHR31047">
    <property type="entry name" value="MEIOTICALLY UP-REGULATED GENE 157 PROTEIN"/>
    <property type="match status" value="1"/>
</dbReference>
<evidence type="ECO:0000313" key="2">
    <source>
        <dbReference type="Proteomes" id="UP000664534"/>
    </source>
</evidence>
<dbReference type="PANTHER" id="PTHR31047:SF1">
    <property type="entry name" value="DUF1237 DOMAIN-CONTAINING PROTEIN"/>
    <property type="match status" value="1"/>
</dbReference>